<organism evidence="2 3">
    <name type="scientific">Acanthamoeba castellanii (strain ATCC 30010 / Neff)</name>
    <dbReference type="NCBI Taxonomy" id="1257118"/>
    <lineage>
        <taxon>Eukaryota</taxon>
        <taxon>Amoebozoa</taxon>
        <taxon>Discosea</taxon>
        <taxon>Longamoebia</taxon>
        <taxon>Centramoebida</taxon>
        <taxon>Acanthamoebidae</taxon>
        <taxon>Acanthamoeba</taxon>
    </lineage>
</organism>
<dbReference type="EMBL" id="KB007998">
    <property type="protein sequence ID" value="ELR16414.1"/>
    <property type="molecule type" value="Genomic_DNA"/>
</dbReference>
<dbReference type="Proteomes" id="UP000011083">
    <property type="component" value="Unassembled WGS sequence"/>
</dbReference>
<feature type="region of interest" description="Disordered" evidence="1">
    <location>
        <begin position="285"/>
        <end position="309"/>
    </location>
</feature>
<dbReference type="RefSeq" id="XP_004338427.1">
    <property type="nucleotide sequence ID" value="XM_004338379.1"/>
</dbReference>
<dbReference type="GeneID" id="14917106"/>
<gene>
    <name evidence="2" type="ORF">ACA1_320780</name>
</gene>
<keyword evidence="3" id="KW-1185">Reference proteome</keyword>
<evidence type="ECO:0000256" key="1">
    <source>
        <dbReference type="SAM" id="MobiDB-lite"/>
    </source>
</evidence>
<dbReference type="KEGG" id="acan:ACA1_320780"/>
<proteinExistence type="predicted"/>
<reference evidence="2 3" key="1">
    <citation type="journal article" date="2013" name="Genome Biol.">
        <title>Genome of Acanthamoeba castellanii highlights extensive lateral gene transfer and early evolution of tyrosine kinase signaling.</title>
        <authorList>
            <person name="Clarke M."/>
            <person name="Lohan A.J."/>
            <person name="Liu B."/>
            <person name="Lagkouvardos I."/>
            <person name="Roy S."/>
            <person name="Zafar N."/>
            <person name="Bertelli C."/>
            <person name="Schilde C."/>
            <person name="Kianianmomeni A."/>
            <person name="Burglin T.R."/>
            <person name="Frech C."/>
            <person name="Turcotte B."/>
            <person name="Kopec K.O."/>
            <person name="Synnott J.M."/>
            <person name="Choo C."/>
            <person name="Paponov I."/>
            <person name="Finkler A."/>
            <person name="Soon Heng Tan C."/>
            <person name="Hutchins A.P."/>
            <person name="Weinmeier T."/>
            <person name="Rattei T."/>
            <person name="Chu J.S."/>
            <person name="Gimenez G."/>
            <person name="Irimia M."/>
            <person name="Rigden D.J."/>
            <person name="Fitzpatrick D.A."/>
            <person name="Lorenzo-Morales J."/>
            <person name="Bateman A."/>
            <person name="Chiu C.H."/>
            <person name="Tang P."/>
            <person name="Hegemann P."/>
            <person name="Fromm H."/>
            <person name="Raoult D."/>
            <person name="Greub G."/>
            <person name="Miranda-Saavedra D."/>
            <person name="Chen N."/>
            <person name="Nash P."/>
            <person name="Ginger M.L."/>
            <person name="Horn M."/>
            <person name="Schaap P."/>
            <person name="Caler L."/>
            <person name="Loftus B."/>
        </authorList>
    </citation>
    <scope>NUCLEOTIDE SEQUENCE [LARGE SCALE GENOMIC DNA]</scope>
    <source>
        <strain evidence="2 3">Neff</strain>
    </source>
</reference>
<evidence type="ECO:0000313" key="3">
    <source>
        <dbReference type="Proteomes" id="UP000011083"/>
    </source>
</evidence>
<feature type="compositionally biased region" description="Polar residues" evidence="1">
    <location>
        <begin position="297"/>
        <end position="309"/>
    </location>
</feature>
<dbReference type="VEuPathDB" id="AmoebaDB:ACA1_320780"/>
<sequence length="309" mass="32988">MRRVATTTRGGGVAAWRQRWVPNGVVAHTLPYSSTATTTAITAVPMGRAGAPASSALVSVSRGWWRGPGSSASWSSLATVHRRRGVWAGAACGLLLVLPGGRHAVKAAAASQATDASTAAASSSSGPAVVRLYSPAVTTPVSSAAAETRFVLKQAFIQRRSPIPIIRLRLLLLPPPWPPPGRSSSSSSSSSWPVRDSTPLTAGLALLFLKPWLDFRAYQREASALRIDGRAVRFTGELVEYMKLTLWDAFLTVVTIGVYGVMGYPELNSARYFDTHLEWATTDHDHHDTDTKEVSATAPNQPHTTVGHV</sequence>
<accession>L8GT91</accession>
<evidence type="ECO:0000313" key="2">
    <source>
        <dbReference type="EMBL" id="ELR16414.1"/>
    </source>
</evidence>
<protein>
    <submittedName>
        <fullName evidence="2">Uncharacterized protein</fullName>
    </submittedName>
</protein>
<name>L8GT91_ACACF</name>
<dbReference type="AlphaFoldDB" id="L8GT91"/>